<dbReference type="InterPro" id="IPR016093">
    <property type="entry name" value="MIR_motif"/>
</dbReference>
<reference evidence="16 17" key="1">
    <citation type="submission" date="2016-08" db="EMBL/GenBank/DDBJ databases">
        <title>Whole genome shotgun sequence of Pichia membranifaciens KS47-1.</title>
        <authorList>
            <person name="Konishi M."/>
            <person name="Ishida M."/>
            <person name="Arakawa T."/>
            <person name="Kato Y."/>
            <person name="Horiuchi J."/>
        </authorList>
    </citation>
    <scope>NUCLEOTIDE SEQUENCE [LARGE SCALE GENOMIC DNA]</scope>
    <source>
        <strain evidence="16 17">KS47-1</strain>
    </source>
</reference>
<dbReference type="PANTHER" id="PTHR10050">
    <property type="entry name" value="DOLICHYL-PHOSPHATE-MANNOSE--PROTEIN MANNOSYLTRANSFERASE"/>
    <property type="match status" value="1"/>
</dbReference>
<name>A0A1Q2YED5_9ASCO</name>
<evidence type="ECO:0000256" key="13">
    <source>
        <dbReference type="ARBA" id="ARBA00045102"/>
    </source>
</evidence>
<feature type="domain" description="MIR" evidence="15">
    <location>
        <begin position="268"/>
        <end position="321"/>
    </location>
</feature>
<dbReference type="Gene3D" id="2.80.10.50">
    <property type="match status" value="1"/>
</dbReference>
<comment type="catalytic activity">
    <reaction evidence="12 14">
        <text>a di-trans,poly-cis-dolichyl beta-D-mannosyl phosphate + L-threonyl-[protein] = 3-O-(alpha-D-mannosyl)-L-threonyl-[protein] + a di-trans,poly-cis-dolichyl phosphate + H(+)</text>
        <dbReference type="Rhea" id="RHEA:53396"/>
        <dbReference type="Rhea" id="RHEA-COMP:11060"/>
        <dbReference type="Rhea" id="RHEA-COMP:13547"/>
        <dbReference type="Rhea" id="RHEA-COMP:19498"/>
        <dbReference type="Rhea" id="RHEA-COMP:19501"/>
        <dbReference type="ChEBI" id="CHEBI:15378"/>
        <dbReference type="ChEBI" id="CHEBI:30013"/>
        <dbReference type="ChEBI" id="CHEBI:57683"/>
        <dbReference type="ChEBI" id="CHEBI:58211"/>
        <dbReference type="ChEBI" id="CHEBI:137323"/>
        <dbReference type="EC" id="2.4.1.109"/>
    </reaction>
</comment>
<feature type="transmembrane region" description="Helical" evidence="14">
    <location>
        <begin position="527"/>
        <end position="551"/>
    </location>
</feature>
<proteinExistence type="inferred from homology"/>
<dbReference type="SMART" id="SM00472">
    <property type="entry name" value="MIR"/>
    <property type="match status" value="2"/>
</dbReference>
<keyword evidence="5 14" id="KW-0328">Glycosyltransferase</keyword>
<dbReference type="OrthoDB" id="292747at2759"/>
<protein>
    <recommendedName>
        <fullName evidence="4 14">Dolichyl-phosphate-mannose--protein mannosyltransferase</fullName>
        <ecNumber evidence="4 14">2.4.1.109</ecNumber>
    </recommendedName>
</protein>
<evidence type="ECO:0000256" key="9">
    <source>
        <dbReference type="ARBA" id="ARBA00022824"/>
    </source>
</evidence>
<comment type="subcellular location">
    <subcellularLocation>
        <location evidence="1 14">Endoplasmic reticulum membrane</location>
        <topology evidence="1 14">Multi-pass membrane protein</topology>
    </subcellularLocation>
</comment>
<feature type="transmembrane region" description="Helical" evidence="14">
    <location>
        <begin position="630"/>
        <end position="647"/>
    </location>
</feature>
<dbReference type="Proteomes" id="UP000186136">
    <property type="component" value="Unassembled WGS sequence"/>
</dbReference>
<dbReference type="AlphaFoldDB" id="A0A1Q2YED5"/>
<keyword evidence="17" id="KW-1185">Reference proteome</keyword>
<dbReference type="GO" id="GO:0005789">
    <property type="term" value="C:endoplasmic reticulum membrane"/>
    <property type="evidence" value="ECO:0007669"/>
    <property type="project" value="UniProtKB-SubCell"/>
</dbReference>
<comment type="similarity">
    <text evidence="3 14">Belongs to the glycosyltransferase 39 family.</text>
</comment>
<evidence type="ECO:0000256" key="8">
    <source>
        <dbReference type="ARBA" id="ARBA00022737"/>
    </source>
</evidence>
<accession>A0A1Q2YED5</accession>
<dbReference type="InterPro" id="IPR027005">
    <property type="entry name" value="PMT-like"/>
</dbReference>
<dbReference type="InterPro" id="IPR036300">
    <property type="entry name" value="MIR_dom_sf"/>
</dbReference>
<dbReference type="UniPathway" id="UPA00378"/>
<dbReference type="PANTHER" id="PTHR10050:SF46">
    <property type="entry name" value="PROTEIN O-MANNOSYL-TRANSFERASE 2"/>
    <property type="match status" value="1"/>
</dbReference>
<organism evidence="16 17">
    <name type="scientific">Pichia membranifaciens</name>
    <dbReference type="NCBI Taxonomy" id="4926"/>
    <lineage>
        <taxon>Eukaryota</taxon>
        <taxon>Fungi</taxon>
        <taxon>Dikarya</taxon>
        <taxon>Ascomycota</taxon>
        <taxon>Saccharomycotina</taxon>
        <taxon>Pichiomycetes</taxon>
        <taxon>Pichiales</taxon>
        <taxon>Pichiaceae</taxon>
        <taxon>Pichia</taxon>
    </lineage>
</organism>
<keyword evidence="9 14" id="KW-0256">Endoplasmic reticulum</keyword>
<sequence>MTIAAIFVRLYQIGIPDIPSSVEIQFASMINNYMTGEFFIDYNPPLAGLFFTALARFFGYNADSLDQLPIGVPHTLFPYCQLRIVSAFLGAISITFAYKTLRSTGVSHFISLFGSFLMIVENSMITEERMISADGIFIFFISLFLSNQKIAEVKDRFTTSWFIHLFIASLSLGLALSTHWIGVFIFSYAFVSLIIESWTLVEDINVSFKYVWANLIVKSLSYLTVSLTIYLALFKVHFDLLSKKGPDYNKLSPAFQHSLENNHLENIFSNVDFNARVMFRHYKSGKYLHSHEDYYRSSNHQQVTLMDNYDELNNIFKVIRVDDEFEALSASSILAPWRVRLKHESTNSSLVIDQDHKPPLSEQEYNFQVTTDHNFGDSDDNTKKYSFLLKMAINYCKADDARYALRALDSVFQIYNEEAGCYLLGTPLVLHEGFAEGQNEVICIQEPSYEASLWYIDWNDHPEYAPNKKRVAFDPFTFWQKLTEIHLYIFKKLYMGNGYTDETISSVSDLVLLKTGFIHWVDPVNHAVIYLLGNFIVYYMIVGSIGIYGIFKTCQLLTFNPFQASASLDSSNYKYDHKTLDYVILYFLLLIPLSFVKIDLYLFDYLPALFVGILVVTQLFQWGYEKATKITFVFMAFFSSLSFLAYVKFSPLIYGLQWTQEKCLKMIVSPDWDRGLCGAYPSSE</sequence>
<feature type="transmembrane region" description="Helical" evidence="14">
    <location>
        <begin position="211"/>
        <end position="234"/>
    </location>
</feature>
<evidence type="ECO:0000256" key="3">
    <source>
        <dbReference type="ARBA" id="ARBA00007222"/>
    </source>
</evidence>
<evidence type="ECO:0000256" key="7">
    <source>
        <dbReference type="ARBA" id="ARBA00022692"/>
    </source>
</evidence>
<keyword evidence="10 14" id="KW-1133">Transmembrane helix</keyword>
<comment type="caution">
    <text evidence="16">The sequence shown here is derived from an EMBL/GenBank/DDBJ whole genome shotgun (WGS) entry which is preliminary data.</text>
</comment>
<gene>
    <name evidence="16" type="ORF">PMKS-001319</name>
</gene>
<evidence type="ECO:0000256" key="12">
    <source>
        <dbReference type="ARBA" id="ARBA00045085"/>
    </source>
</evidence>
<evidence type="ECO:0000256" key="6">
    <source>
        <dbReference type="ARBA" id="ARBA00022679"/>
    </source>
</evidence>
<dbReference type="EMBL" id="BDGI01000047">
    <property type="protein sequence ID" value="GAV27851.1"/>
    <property type="molecule type" value="Genomic_DNA"/>
</dbReference>
<evidence type="ECO:0000256" key="11">
    <source>
        <dbReference type="ARBA" id="ARBA00023136"/>
    </source>
</evidence>
<dbReference type="SUPFAM" id="SSF82109">
    <property type="entry name" value="MIR domain"/>
    <property type="match status" value="1"/>
</dbReference>
<keyword evidence="8" id="KW-0677">Repeat</keyword>
<evidence type="ECO:0000256" key="1">
    <source>
        <dbReference type="ARBA" id="ARBA00004477"/>
    </source>
</evidence>
<comment type="catalytic activity">
    <reaction evidence="13 14">
        <text>a di-trans,poly-cis-dolichyl beta-D-mannosyl phosphate + L-seryl-[protein] = 3-O-(alpha-D-mannosyl)-L-seryl-[protein] + a di-trans,poly-cis-dolichyl phosphate + H(+)</text>
        <dbReference type="Rhea" id="RHEA:17377"/>
        <dbReference type="Rhea" id="RHEA-COMP:9863"/>
        <dbReference type="Rhea" id="RHEA-COMP:13546"/>
        <dbReference type="Rhea" id="RHEA-COMP:19498"/>
        <dbReference type="Rhea" id="RHEA-COMP:19501"/>
        <dbReference type="ChEBI" id="CHEBI:15378"/>
        <dbReference type="ChEBI" id="CHEBI:29999"/>
        <dbReference type="ChEBI" id="CHEBI:57683"/>
        <dbReference type="ChEBI" id="CHEBI:58211"/>
        <dbReference type="ChEBI" id="CHEBI:137321"/>
        <dbReference type="EC" id="2.4.1.109"/>
    </reaction>
</comment>
<evidence type="ECO:0000256" key="10">
    <source>
        <dbReference type="ARBA" id="ARBA00022989"/>
    </source>
</evidence>
<feature type="transmembrane region" description="Helical" evidence="14">
    <location>
        <begin position="579"/>
        <end position="598"/>
    </location>
</feature>
<evidence type="ECO:0000256" key="14">
    <source>
        <dbReference type="RuleBase" id="RU367007"/>
    </source>
</evidence>
<evidence type="ECO:0000256" key="5">
    <source>
        <dbReference type="ARBA" id="ARBA00022676"/>
    </source>
</evidence>
<dbReference type="GO" id="GO:0004169">
    <property type="term" value="F:dolichyl-phosphate-mannose-protein mannosyltransferase activity"/>
    <property type="evidence" value="ECO:0007669"/>
    <property type="project" value="UniProtKB-UniRule"/>
</dbReference>
<keyword evidence="6 14" id="KW-0808">Transferase</keyword>
<dbReference type="PROSITE" id="PS50919">
    <property type="entry name" value="MIR"/>
    <property type="match status" value="1"/>
</dbReference>
<comment type="pathway">
    <text evidence="2 14">Protein modification; protein glycosylation.</text>
</comment>
<evidence type="ECO:0000256" key="4">
    <source>
        <dbReference type="ARBA" id="ARBA00012839"/>
    </source>
</evidence>
<dbReference type="InterPro" id="IPR032421">
    <property type="entry name" value="PMT_4TMC"/>
</dbReference>
<feature type="transmembrane region" description="Helical" evidence="14">
    <location>
        <begin position="105"/>
        <end position="125"/>
    </location>
</feature>
<evidence type="ECO:0000256" key="2">
    <source>
        <dbReference type="ARBA" id="ARBA00004922"/>
    </source>
</evidence>
<dbReference type="Pfam" id="PF02366">
    <property type="entry name" value="PMT"/>
    <property type="match status" value="1"/>
</dbReference>
<feature type="transmembrane region" description="Helical" evidence="14">
    <location>
        <begin position="76"/>
        <end position="98"/>
    </location>
</feature>
<evidence type="ECO:0000259" key="15">
    <source>
        <dbReference type="PROSITE" id="PS50919"/>
    </source>
</evidence>
<comment type="function">
    <text evidence="14">Transfers mannose from Dol-P-mannose to Ser or Thr residues on proteins.</text>
</comment>
<feature type="transmembrane region" description="Helical" evidence="14">
    <location>
        <begin position="605"/>
        <end position="624"/>
    </location>
</feature>
<keyword evidence="7 14" id="KW-0812">Transmembrane</keyword>
<keyword evidence="11 14" id="KW-0472">Membrane</keyword>
<dbReference type="Pfam" id="PF16192">
    <property type="entry name" value="PMT_4TMC"/>
    <property type="match status" value="1"/>
</dbReference>
<dbReference type="InterPro" id="IPR003342">
    <property type="entry name" value="ArnT-like_N"/>
</dbReference>
<dbReference type="EC" id="2.4.1.109" evidence="4 14"/>
<evidence type="ECO:0000313" key="16">
    <source>
        <dbReference type="EMBL" id="GAV27851.1"/>
    </source>
</evidence>
<evidence type="ECO:0000313" key="17">
    <source>
        <dbReference type="Proteomes" id="UP000186136"/>
    </source>
</evidence>
<feature type="transmembrane region" description="Helical" evidence="14">
    <location>
        <begin position="131"/>
        <end position="150"/>
    </location>
</feature>
<feature type="transmembrane region" description="Helical" evidence="14">
    <location>
        <begin position="162"/>
        <end position="191"/>
    </location>
</feature>